<dbReference type="GO" id="GO:0000445">
    <property type="term" value="C:THO complex part of transcription export complex"/>
    <property type="evidence" value="ECO:0007669"/>
    <property type="project" value="TreeGrafter"/>
</dbReference>
<proteinExistence type="predicted"/>
<evidence type="ECO:0000313" key="2">
    <source>
        <dbReference type="EMBL" id="KAF2315705.1"/>
    </source>
</evidence>
<feature type="compositionally biased region" description="Basic and acidic residues" evidence="1">
    <location>
        <begin position="27"/>
        <end position="38"/>
    </location>
</feature>
<comment type="caution">
    <text evidence="2">The sequence shown here is derived from an EMBL/GenBank/DDBJ whole genome shotgun (WGS) entry which is preliminary data.</text>
</comment>
<organism evidence="2 3">
    <name type="scientific">Hevea brasiliensis</name>
    <name type="common">Para rubber tree</name>
    <name type="synonym">Siphonia brasiliensis</name>
    <dbReference type="NCBI Taxonomy" id="3981"/>
    <lineage>
        <taxon>Eukaryota</taxon>
        <taxon>Viridiplantae</taxon>
        <taxon>Streptophyta</taxon>
        <taxon>Embryophyta</taxon>
        <taxon>Tracheophyta</taxon>
        <taxon>Spermatophyta</taxon>
        <taxon>Magnoliopsida</taxon>
        <taxon>eudicotyledons</taxon>
        <taxon>Gunneridae</taxon>
        <taxon>Pentapetalae</taxon>
        <taxon>rosids</taxon>
        <taxon>fabids</taxon>
        <taxon>Malpighiales</taxon>
        <taxon>Euphorbiaceae</taxon>
        <taxon>Crotonoideae</taxon>
        <taxon>Micrandreae</taxon>
        <taxon>Hevea</taxon>
    </lineage>
</organism>
<dbReference type="EMBL" id="JAAGAX010000005">
    <property type="protein sequence ID" value="KAF2315705.1"/>
    <property type="molecule type" value="Genomic_DNA"/>
</dbReference>
<evidence type="ECO:0000256" key="1">
    <source>
        <dbReference type="SAM" id="MobiDB-lite"/>
    </source>
</evidence>
<keyword evidence="3" id="KW-1185">Reference proteome</keyword>
<feature type="compositionally biased region" description="Polar residues" evidence="1">
    <location>
        <begin position="156"/>
        <end position="174"/>
    </location>
</feature>
<dbReference type="GO" id="GO:0003729">
    <property type="term" value="F:mRNA binding"/>
    <property type="evidence" value="ECO:0007669"/>
    <property type="project" value="TreeGrafter"/>
</dbReference>
<feature type="region of interest" description="Disordered" evidence="1">
    <location>
        <begin position="270"/>
        <end position="407"/>
    </location>
</feature>
<evidence type="ECO:0000313" key="3">
    <source>
        <dbReference type="Proteomes" id="UP000467840"/>
    </source>
</evidence>
<dbReference type="GO" id="GO:0006406">
    <property type="term" value="P:mRNA export from nucleus"/>
    <property type="evidence" value="ECO:0007669"/>
    <property type="project" value="InterPro"/>
</dbReference>
<gene>
    <name evidence="2" type="ORF">GH714_040234</name>
</gene>
<feature type="compositionally biased region" description="Basic and acidic residues" evidence="1">
    <location>
        <begin position="176"/>
        <end position="185"/>
    </location>
</feature>
<feature type="compositionally biased region" description="Basic and acidic residues" evidence="1">
    <location>
        <begin position="197"/>
        <end position="218"/>
    </location>
</feature>
<dbReference type="InterPro" id="IPR040007">
    <property type="entry name" value="Tho2"/>
</dbReference>
<name>A0A6A6MT06_HEVBR</name>
<protein>
    <submittedName>
        <fullName evidence="2">Uncharacterized protein</fullName>
    </submittedName>
</protein>
<feature type="compositionally biased region" description="Basic and acidic residues" evidence="1">
    <location>
        <begin position="395"/>
        <end position="407"/>
    </location>
</feature>
<feature type="region of interest" description="Disordered" evidence="1">
    <location>
        <begin position="1"/>
        <end position="38"/>
    </location>
</feature>
<feature type="region of interest" description="Disordered" evidence="1">
    <location>
        <begin position="136"/>
        <end position="218"/>
    </location>
</feature>
<reference evidence="2 3" key="1">
    <citation type="journal article" date="2020" name="Mol. Plant">
        <title>The Chromosome-Based Rubber Tree Genome Provides New Insights into Spurge Genome Evolution and Rubber Biosynthesis.</title>
        <authorList>
            <person name="Liu J."/>
            <person name="Shi C."/>
            <person name="Shi C.C."/>
            <person name="Li W."/>
            <person name="Zhang Q.J."/>
            <person name="Zhang Y."/>
            <person name="Li K."/>
            <person name="Lu H.F."/>
            <person name="Shi C."/>
            <person name="Zhu S.T."/>
            <person name="Xiao Z.Y."/>
            <person name="Nan H."/>
            <person name="Yue Y."/>
            <person name="Zhu X.G."/>
            <person name="Wu Y."/>
            <person name="Hong X.N."/>
            <person name="Fan G.Y."/>
            <person name="Tong Y."/>
            <person name="Zhang D."/>
            <person name="Mao C.L."/>
            <person name="Liu Y.L."/>
            <person name="Hao S.J."/>
            <person name="Liu W.Q."/>
            <person name="Lv M.Q."/>
            <person name="Zhang H.B."/>
            <person name="Liu Y."/>
            <person name="Hu-Tang G.R."/>
            <person name="Wang J.P."/>
            <person name="Wang J.H."/>
            <person name="Sun Y.H."/>
            <person name="Ni S.B."/>
            <person name="Chen W.B."/>
            <person name="Zhang X.C."/>
            <person name="Jiao Y.N."/>
            <person name="Eichler E.E."/>
            <person name="Li G.H."/>
            <person name="Liu X."/>
            <person name="Gao L.Z."/>
        </authorList>
    </citation>
    <scope>NUCLEOTIDE SEQUENCE [LARGE SCALE GENOMIC DNA]</scope>
    <source>
        <strain evidence="3">cv. GT1</strain>
        <tissue evidence="2">Leaf</tissue>
    </source>
</reference>
<dbReference type="PANTHER" id="PTHR21597">
    <property type="entry name" value="THO2 PROTEIN"/>
    <property type="match status" value="1"/>
</dbReference>
<dbReference type="PANTHER" id="PTHR21597:SF0">
    <property type="entry name" value="THO COMPLEX SUBUNIT 2"/>
    <property type="match status" value="1"/>
</dbReference>
<dbReference type="AlphaFoldDB" id="A0A6A6MT06"/>
<feature type="compositionally biased region" description="Basic and acidic residues" evidence="1">
    <location>
        <begin position="1"/>
        <end position="14"/>
    </location>
</feature>
<feature type="compositionally biased region" description="Basic and acidic residues" evidence="1">
    <location>
        <begin position="138"/>
        <end position="149"/>
    </location>
</feature>
<sequence length="407" mass="45649">MSYNIRRQDSRLETKTSSSLGRVTKRTNSEARESGYNNRAKDRYHAHILFDHLSSPNPVAHVQICNALSRSSSGAGIDSKDTISSLGHRSFVDLTKELFQMLATIGPYLYRDIILLQKIGGGESFSKTVNTAGSIKTPKQDLAKEDSKSGKAVGRTPSTSSVSTTARGLTSSARTFDGHGGELKVDNGAAKSVSGDKLQRRTSPAEDPDRLSKRWKGDSELRDLEGEVRFSNRERPMDARLVDLDKTGTDEQSMHRSIYKVMDRLKDKGNERYDREYSERSDHPDKSRGDDILLERSTDRSMERYGREHSVERGQERGADRNFDWPSDKAKHERNKDDRSKLRYGDTSMEEMDISAASKRRKLKREQLSLGEAGEYSPVAPPPPPLPIGMSQSYDGRDRGDRKGAMI</sequence>
<feature type="compositionally biased region" description="Basic and acidic residues" evidence="1">
    <location>
        <begin position="270"/>
        <end position="344"/>
    </location>
</feature>
<accession>A0A6A6MT06</accession>
<dbReference type="Proteomes" id="UP000467840">
    <property type="component" value="Chromosome 15"/>
</dbReference>
<dbReference type="GO" id="GO:0006397">
    <property type="term" value="P:mRNA processing"/>
    <property type="evidence" value="ECO:0007669"/>
    <property type="project" value="InterPro"/>
</dbReference>